<dbReference type="InterPro" id="IPR011989">
    <property type="entry name" value="ARM-like"/>
</dbReference>
<dbReference type="AlphaFoldDB" id="A0A5N6NVS3"/>
<feature type="region of interest" description="Disordered" evidence="1">
    <location>
        <begin position="289"/>
        <end position="373"/>
    </location>
</feature>
<evidence type="ECO:0000313" key="4">
    <source>
        <dbReference type="Proteomes" id="UP000326396"/>
    </source>
</evidence>
<proteinExistence type="predicted"/>
<feature type="compositionally biased region" description="Polar residues" evidence="1">
    <location>
        <begin position="498"/>
        <end position="509"/>
    </location>
</feature>
<sequence length="545" mass="59678">MSVTQHTLTNQSSPRDFKHRVLVCLNKLSDRDTHSAAATELESIAKALNHESISPFLSSIFATDTSDKSPVRKQCVRLICTLSEAHGDVLSPYLSKLLSAVVRRLRDPDTIVRTACVAATGSIASHVTKPPFTSVAKPFVDALVTEQDLNSQIGAALCLASVINSAPDPDTAYLRRLLPRIEKLLKSGSFKAKPALLTVVVSVIGVGAASNPVIVRNLVKMMTEFVAKSEDWSVRKTAAEVLQKLAVVETDLLPEYKASCLKTFEAKKFDKVKGVRETMSQMIQAWNAVQDPESNSSKEEAAIQNPPQGPQIMSKQTLSYASSTSAATRNSFEYTNRKTGPAMFRKLDRKKPTDQKLGTSEGQHNKPRSLKQETKRALFSEISDEKMPESQYHGDLSSVNIDPAHQDSEDLSLIRNQLLQIETQQSNLFNLLEKYIGSSQDGMQSLESRVRGLESTLDEISFDLAKSTAQGSSSKPTLCCRLPVPDLLSSKLWKKSETPPSNTRYASSSVKKKSLESYNVHTTGFHLDGGGSGPIKNPSAEARKV</sequence>
<protein>
    <recommendedName>
        <fullName evidence="2">TORTIFOLIA1/SINE1-2 N-terminal domain-containing protein</fullName>
    </recommendedName>
</protein>
<comment type="caution">
    <text evidence="3">The sequence shown here is derived from an EMBL/GenBank/DDBJ whole genome shotgun (WGS) entry which is preliminary data.</text>
</comment>
<dbReference type="InterPro" id="IPR057600">
    <property type="entry name" value="TORTIFOLIA1/SINE1-2_N"/>
</dbReference>
<dbReference type="PANTHER" id="PTHR31355:SF25">
    <property type="entry name" value="MT-ASSOCIATED PROTEIN TORTIFOLIA1_SPIRAL2"/>
    <property type="match status" value="1"/>
</dbReference>
<evidence type="ECO:0000259" key="2">
    <source>
        <dbReference type="Pfam" id="PF24714"/>
    </source>
</evidence>
<dbReference type="Pfam" id="PF24714">
    <property type="entry name" value="TOR1L1_N"/>
    <property type="match status" value="1"/>
</dbReference>
<dbReference type="PANTHER" id="PTHR31355">
    <property type="entry name" value="MICROTUBULE-ASSOCIATED PROTEIN TORTIFOLIA1"/>
    <property type="match status" value="1"/>
</dbReference>
<feature type="compositionally biased region" description="Low complexity" evidence="1">
    <location>
        <begin position="317"/>
        <end position="328"/>
    </location>
</feature>
<evidence type="ECO:0000256" key="1">
    <source>
        <dbReference type="SAM" id="MobiDB-lite"/>
    </source>
</evidence>
<feature type="domain" description="TORTIFOLIA1/SINE1-2 N-terminal" evidence="2">
    <location>
        <begin position="16"/>
        <end position="287"/>
    </location>
</feature>
<dbReference type="InterPro" id="IPR033337">
    <property type="entry name" value="TORTIFOLIA1/SINE1-2"/>
</dbReference>
<dbReference type="GO" id="GO:0005874">
    <property type="term" value="C:microtubule"/>
    <property type="evidence" value="ECO:0007669"/>
    <property type="project" value="InterPro"/>
</dbReference>
<dbReference type="Proteomes" id="UP000326396">
    <property type="component" value="Linkage Group LG16"/>
</dbReference>
<keyword evidence="4" id="KW-1185">Reference proteome</keyword>
<evidence type="ECO:0000313" key="3">
    <source>
        <dbReference type="EMBL" id="KAD5507796.1"/>
    </source>
</evidence>
<dbReference type="InterPro" id="IPR016024">
    <property type="entry name" value="ARM-type_fold"/>
</dbReference>
<feature type="region of interest" description="Disordered" evidence="1">
    <location>
        <begin position="493"/>
        <end position="545"/>
    </location>
</feature>
<gene>
    <name evidence="3" type="ORF">E3N88_15499</name>
</gene>
<dbReference type="Gene3D" id="1.25.10.10">
    <property type="entry name" value="Leucine-rich Repeat Variant"/>
    <property type="match status" value="1"/>
</dbReference>
<dbReference type="FunFam" id="1.25.10.10:FF:000549">
    <property type="entry name" value="ARM repeat superfamily protein"/>
    <property type="match status" value="1"/>
</dbReference>
<dbReference type="SUPFAM" id="SSF48371">
    <property type="entry name" value="ARM repeat"/>
    <property type="match status" value="1"/>
</dbReference>
<name>A0A5N6NVS3_9ASTR</name>
<organism evidence="3 4">
    <name type="scientific">Mikania micrantha</name>
    <name type="common">bitter vine</name>
    <dbReference type="NCBI Taxonomy" id="192012"/>
    <lineage>
        <taxon>Eukaryota</taxon>
        <taxon>Viridiplantae</taxon>
        <taxon>Streptophyta</taxon>
        <taxon>Embryophyta</taxon>
        <taxon>Tracheophyta</taxon>
        <taxon>Spermatophyta</taxon>
        <taxon>Magnoliopsida</taxon>
        <taxon>eudicotyledons</taxon>
        <taxon>Gunneridae</taxon>
        <taxon>Pentapetalae</taxon>
        <taxon>asterids</taxon>
        <taxon>campanulids</taxon>
        <taxon>Asterales</taxon>
        <taxon>Asteraceae</taxon>
        <taxon>Asteroideae</taxon>
        <taxon>Heliantheae alliance</taxon>
        <taxon>Eupatorieae</taxon>
        <taxon>Mikania</taxon>
    </lineage>
</organism>
<dbReference type="OrthoDB" id="1904066at2759"/>
<feature type="compositionally biased region" description="Polar residues" evidence="1">
    <location>
        <begin position="329"/>
        <end position="338"/>
    </location>
</feature>
<dbReference type="EMBL" id="SZYD01000008">
    <property type="protein sequence ID" value="KAD5507796.1"/>
    <property type="molecule type" value="Genomic_DNA"/>
</dbReference>
<dbReference type="GO" id="GO:0008017">
    <property type="term" value="F:microtubule binding"/>
    <property type="evidence" value="ECO:0007669"/>
    <property type="project" value="InterPro"/>
</dbReference>
<accession>A0A5N6NVS3</accession>
<reference evidence="3 4" key="1">
    <citation type="submission" date="2019-05" db="EMBL/GenBank/DDBJ databases">
        <title>Mikania micrantha, genome provides insights into the molecular mechanism of rapid growth.</title>
        <authorList>
            <person name="Liu B."/>
        </authorList>
    </citation>
    <scope>NUCLEOTIDE SEQUENCE [LARGE SCALE GENOMIC DNA]</scope>
    <source>
        <strain evidence="3">NLD-2019</strain>
        <tissue evidence="3">Leaf</tissue>
    </source>
</reference>